<evidence type="ECO:0000256" key="2">
    <source>
        <dbReference type="ARBA" id="ARBA00023239"/>
    </source>
</evidence>
<dbReference type="Gene3D" id="3.30.70.1070">
    <property type="entry name" value="Sporulation related repeat"/>
    <property type="match status" value="1"/>
</dbReference>
<dbReference type="CDD" id="cd22268">
    <property type="entry name" value="DPBB_RlpA-like"/>
    <property type="match status" value="1"/>
</dbReference>
<dbReference type="Pfam" id="PF05036">
    <property type="entry name" value="SPOR"/>
    <property type="match status" value="1"/>
</dbReference>
<dbReference type="SUPFAM" id="SSF110997">
    <property type="entry name" value="Sporulation related repeat"/>
    <property type="match status" value="1"/>
</dbReference>
<comment type="caution">
    <text evidence="8">The sequence shown here is derived from an EMBL/GenBank/DDBJ whole genome shotgun (WGS) entry which is preliminary data.</text>
</comment>
<comment type="function">
    <text evidence="4">Lytic transglycosylase with a strong preference for naked glycan strands that lack stem peptides.</text>
</comment>
<keyword evidence="1" id="KW-0732">Signal</keyword>
<dbReference type="InterPro" id="IPR009009">
    <property type="entry name" value="RlpA-like_DPBB"/>
</dbReference>
<dbReference type="Gene3D" id="2.40.40.10">
    <property type="entry name" value="RlpA-like domain"/>
    <property type="match status" value="1"/>
</dbReference>
<dbReference type="InterPro" id="IPR036680">
    <property type="entry name" value="SPOR-like_sf"/>
</dbReference>
<keyword evidence="9" id="KW-1185">Reference proteome</keyword>
<dbReference type="PANTHER" id="PTHR34183">
    <property type="entry name" value="ENDOLYTIC PEPTIDOGLYCAN TRANSGLYCOSYLASE RLPA"/>
    <property type="match status" value="1"/>
</dbReference>
<dbReference type="Proteomes" id="UP001165395">
    <property type="component" value="Unassembled WGS sequence"/>
</dbReference>
<accession>A0ABS8D7I9</accession>
<evidence type="ECO:0000313" key="8">
    <source>
        <dbReference type="EMBL" id="MCB6184107.1"/>
    </source>
</evidence>
<dbReference type="EC" id="4.2.2.-" evidence="4"/>
<reference evidence="8" key="1">
    <citation type="submission" date="2021-10" db="EMBL/GenBank/DDBJ databases">
        <title>The complete genome sequence of Leeia sp. TBRC 13508.</title>
        <authorList>
            <person name="Charoenyingcharoen P."/>
            <person name="Yukphan P."/>
        </authorList>
    </citation>
    <scope>NUCLEOTIDE SEQUENCE</scope>
    <source>
        <strain evidence="8">TBRC 13508</strain>
    </source>
</reference>
<keyword evidence="3 4" id="KW-0961">Cell wall biogenesis/degradation</keyword>
<dbReference type="SUPFAM" id="SSF50685">
    <property type="entry name" value="Barwin-like endoglucanases"/>
    <property type="match status" value="1"/>
</dbReference>
<name>A0ABS8D7I9_9NEIS</name>
<evidence type="ECO:0000256" key="1">
    <source>
        <dbReference type="ARBA" id="ARBA00022729"/>
    </source>
</evidence>
<feature type="region of interest" description="Disordered" evidence="6">
    <location>
        <begin position="1"/>
        <end position="30"/>
    </location>
</feature>
<dbReference type="HAMAP" id="MF_02071">
    <property type="entry name" value="RlpA"/>
    <property type="match status" value="1"/>
</dbReference>
<dbReference type="InterPro" id="IPR034718">
    <property type="entry name" value="RlpA"/>
</dbReference>
<proteinExistence type="inferred from homology"/>
<sequence>MDDGPPDNIPQGLENTPDAQPKDEPLNRFANKPYNVLGDTWVPDTSNKPYVAEGLASWYGKKFHGKKTSSGEPYDVYGMSAAHRTLPIPSYAKITNLANGKTVIVRVNDRGPFHSERVIDLSYAAAFKLGYSSKGSTKVRVERVFPNDRSISPTATQLAKQDDTGNLPAQQVDQKTSQQQAAVLTGIYLQLGSFSQRNNAEAMVSRLSSNLSVPTGKQLQVLYHKNLHKVVLGQFTSEQEARASASDLKSQSGINSLLLRP</sequence>
<gene>
    <name evidence="4" type="primary">rlpA</name>
    <name evidence="8" type="ORF">LIN78_11175</name>
</gene>
<organism evidence="8 9">
    <name type="scientific">Leeia speluncae</name>
    <dbReference type="NCBI Taxonomy" id="2884804"/>
    <lineage>
        <taxon>Bacteria</taxon>
        <taxon>Pseudomonadati</taxon>
        <taxon>Pseudomonadota</taxon>
        <taxon>Betaproteobacteria</taxon>
        <taxon>Neisseriales</taxon>
        <taxon>Leeiaceae</taxon>
        <taxon>Leeia</taxon>
    </lineage>
</organism>
<evidence type="ECO:0000259" key="7">
    <source>
        <dbReference type="PROSITE" id="PS51724"/>
    </source>
</evidence>
<keyword evidence="2 4" id="KW-0456">Lyase</keyword>
<evidence type="ECO:0000256" key="4">
    <source>
        <dbReference type="HAMAP-Rule" id="MF_02071"/>
    </source>
</evidence>
<dbReference type="PANTHER" id="PTHR34183:SF1">
    <property type="entry name" value="ENDOLYTIC PEPTIDOGLYCAN TRANSGLYCOSYLASE RLPA"/>
    <property type="match status" value="1"/>
</dbReference>
<comment type="similarity">
    <text evidence="4 5">Belongs to the RlpA family.</text>
</comment>
<dbReference type="PROSITE" id="PS51724">
    <property type="entry name" value="SPOR"/>
    <property type="match status" value="1"/>
</dbReference>
<dbReference type="InterPro" id="IPR036908">
    <property type="entry name" value="RlpA-like_sf"/>
</dbReference>
<dbReference type="InterPro" id="IPR012997">
    <property type="entry name" value="RplA"/>
</dbReference>
<dbReference type="EMBL" id="JAJBZT010000005">
    <property type="protein sequence ID" value="MCB6184107.1"/>
    <property type="molecule type" value="Genomic_DNA"/>
</dbReference>
<evidence type="ECO:0000256" key="5">
    <source>
        <dbReference type="RuleBase" id="RU003495"/>
    </source>
</evidence>
<evidence type="ECO:0000256" key="3">
    <source>
        <dbReference type="ARBA" id="ARBA00023316"/>
    </source>
</evidence>
<dbReference type="InterPro" id="IPR007730">
    <property type="entry name" value="SPOR-like_dom"/>
</dbReference>
<evidence type="ECO:0000256" key="6">
    <source>
        <dbReference type="SAM" id="MobiDB-lite"/>
    </source>
</evidence>
<dbReference type="NCBIfam" id="TIGR00413">
    <property type="entry name" value="rlpA"/>
    <property type="match status" value="1"/>
</dbReference>
<feature type="domain" description="SPOR" evidence="7">
    <location>
        <begin position="181"/>
        <end position="261"/>
    </location>
</feature>
<protein>
    <recommendedName>
        <fullName evidence="4">Endolytic peptidoglycan transglycosylase RlpA</fullName>
        <ecNumber evidence="4">4.2.2.-</ecNumber>
    </recommendedName>
</protein>
<dbReference type="Pfam" id="PF03330">
    <property type="entry name" value="DPBB_1"/>
    <property type="match status" value="1"/>
</dbReference>
<evidence type="ECO:0000313" key="9">
    <source>
        <dbReference type="Proteomes" id="UP001165395"/>
    </source>
</evidence>